<dbReference type="AlphaFoldDB" id="A0A0J9SJT2"/>
<accession>A0A0J9SJT2</accession>
<evidence type="ECO:0000313" key="2">
    <source>
        <dbReference type="Proteomes" id="UP000053562"/>
    </source>
</evidence>
<gene>
    <name evidence="1" type="ORF">PVIIG_05748</name>
</gene>
<evidence type="ECO:0000313" key="1">
    <source>
        <dbReference type="EMBL" id="KMZ82307.1"/>
    </source>
</evidence>
<protein>
    <submittedName>
        <fullName evidence="1">Uncharacterized protein</fullName>
    </submittedName>
</protein>
<organism evidence="1 2">
    <name type="scientific">Plasmodium vivax India VII</name>
    <dbReference type="NCBI Taxonomy" id="1077284"/>
    <lineage>
        <taxon>Eukaryota</taxon>
        <taxon>Sar</taxon>
        <taxon>Alveolata</taxon>
        <taxon>Apicomplexa</taxon>
        <taxon>Aconoidasida</taxon>
        <taxon>Haemosporida</taxon>
        <taxon>Plasmodiidae</taxon>
        <taxon>Plasmodium</taxon>
        <taxon>Plasmodium (Plasmodium)</taxon>
    </lineage>
</organism>
<proteinExistence type="predicted"/>
<sequence>MSCPPEIKKDSYEFFEDIENYIKYAEQIKSTATSGVITTCCTSLMNGKNTLGNTEIARNICQNFLKLYNMLPNVKNFNEKDWGFLNYWLNFELGQVNNNICVRAFYDDIENQCFHNMKGVLLKDLMYNFKNDDLNKRIKLYNLHKKYSELNNIINTTPQIDKESLFTISTKCCSDYIDANYMCDGENNQFCVHLNGFRTKYEGLYKTVDEKGLDYSNNFIKLSQCDNNTMSKALIGTTVGLVPLLVGLYKVK</sequence>
<dbReference type="OrthoDB" id="10326291at2759"/>
<dbReference type="Proteomes" id="UP000053562">
    <property type="component" value="Unassembled WGS sequence"/>
</dbReference>
<name>A0A0J9SJT2_PLAVI</name>
<dbReference type="EMBL" id="KQ234202">
    <property type="protein sequence ID" value="KMZ82307.1"/>
    <property type="molecule type" value="Genomic_DNA"/>
</dbReference>
<reference evidence="1 2" key="1">
    <citation type="submission" date="2011-08" db="EMBL/GenBank/DDBJ databases">
        <title>The Genome Sequence of Plasmodium vivax India VII.</title>
        <authorList>
            <consortium name="The Broad Institute Genome Sequencing Platform"/>
            <consortium name="The Broad Institute Genome Sequencing Center for Infectious Disease"/>
            <person name="Neafsey D."/>
            <person name="Carlton J."/>
            <person name="Barnwell J."/>
            <person name="Collins W."/>
            <person name="Escalante A."/>
            <person name="Mullikin J."/>
            <person name="Saul A."/>
            <person name="Guigo R."/>
            <person name="Camara F."/>
            <person name="Young S.K."/>
            <person name="Zeng Q."/>
            <person name="Gargeya S."/>
            <person name="Fitzgerald M."/>
            <person name="Haas B."/>
            <person name="Abouelleil A."/>
            <person name="Alvarado L."/>
            <person name="Arachchi H.M."/>
            <person name="Berlin A."/>
            <person name="Brown A."/>
            <person name="Chapman S.B."/>
            <person name="Chen Z."/>
            <person name="Dunbar C."/>
            <person name="Freedman E."/>
            <person name="Gearin G."/>
            <person name="Gellesch M."/>
            <person name="Goldberg J."/>
            <person name="Griggs A."/>
            <person name="Gujja S."/>
            <person name="Heiman D."/>
            <person name="Howarth C."/>
            <person name="Larson L."/>
            <person name="Lui A."/>
            <person name="MacDonald P.J.P."/>
            <person name="Montmayeur A."/>
            <person name="Murphy C."/>
            <person name="Neiman D."/>
            <person name="Pearson M."/>
            <person name="Priest M."/>
            <person name="Roberts A."/>
            <person name="Saif S."/>
            <person name="Shea T."/>
            <person name="Shenoy N."/>
            <person name="Sisk P."/>
            <person name="Stolte C."/>
            <person name="Sykes S."/>
            <person name="Wortman J."/>
            <person name="Nusbaum C."/>
            <person name="Birren B."/>
        </authorList>
    </citation>
    <scope>NUCLEOTIDE SEQUENCE [LARGE SCALE GENOMIC DNA]</scope>
    <source>
        <strain evidence="1 2">India VII</strain>
    </source>
</reference>